<feature type="active site" description="Charge relay system" evidence="7">
    <location>
        <position position="235"/>
    </location>
</feature>
<dbReference type="Pfam" id="PF00082">
    <property type="entry name" value="Peptidase_S8"/>
    <property type="match status" value="1"/>
</dbReference>
<keyword evidence="5 7" id="KW-0720">Serine protease</keyword>
<evidence type="ECO:0000256" key="6">
    <source>
        <dbReference type="ARBA" id="ARBA00022837"/>
    </source>
</evidence>
<feature type="active site" description="Charge relay system" evidence="7">
    <location>
        <position position="453"/>
    </location>
</feature>
<dbReference type="SUPFAM" id="SSF49785">
    <property type="entry name" value="Galactose-binding domain-like"/>
    <property type="match status" value="1"/>
</dbReference>
<dbReference type="PANTHER" id="PTHR42884">
    <property type="entry name" value="PROPROTEIN CONVERTASE SUBTILISIN/KEXIN-RELATED"/>
    <property type="match status" value="1"/>
</dbReference>
<keyword evidence="4 7" id="KW-0378">Hydrolase</keyword>
<keyword evidence="3" id="KW-0732">Signal</keyword>
<comment type="caution">
    <text evidence="9">The sequence shown here is derived from an EMBL/GenBank/DDBJ whole genome shotgun (WGS) entry which is preliminary data.</text>
</comment>
<proteinExistence type="inferred from homology"/>
<dbReference type="PRINTS" id="PR00723">
    <property type="entry name" value="SUBTILISIN"/>
</dbReference>
<dbReference type="PROSITE" id="PS51829">
    <property type="entry name" value="P_HOMO_B"/>
    <property type="match status" value="1"/>
</dbReference>
<evidence type="ECO:0000259" key="8">
    <source>
        <dbReference type="PROSITE" id="PS51829"/>
    </source>
</evidence>
<feature type="active site" description="Charge relay system" evidence="7">
    <location>
        <position position="272"/>
    </location>
</feature>
<dbReference type="Pfam" id="PF01483">
    <property type="entry name" value="P_proprotein"/>
    <property type="match status" value="1"/>
</dbReference>
<dbReference type="InterPro" id="IPR000209">
    <property type="entry name" value="Peptidase_S8/S53_dom"/>
</dbReference>
<dbReference type="PROSITE" id="PS00136">
    <property type="entry name" value="SUBTILASE_ASP"/>
    <property type="match status" value="1"/>
</dbReference>
<evidence type="ECO:0000256" key="2">
    <source>
        <dbReference type="ARBA" id="ARBA00022670"/>
    </source>
</evidence>
<dbReference type="InterPro" id="IPR022398">
    <property type="entry name" value="Peptidase_S8_His-AS"/>
</dbReference>
<dbReference type="PROSITE" id="PS51892">
    <property type="entry name" value="SUBTILASE"/>
    <property type="match status" value="1"/>
</dbReference>
<dbReference type="InterPro" id="IPR002884">
    <property type="entry name" value="P_dom"/>
</dbReference>
<dbReference type="Gene3D" id="2.60.120.260">
    <property type="entry name" value="Galactose-binding domain-like"/>
    <property type="match status" value="1"/>
</dbReference>
<dbReference type="InterPro" id="IPR034182">
    <property type="entry name" value="Kexin/furin"/>
</dbReference>
<dbReference type="Pfam" id="PF05345">
    <property type="entry name" value="He_PIG"/>
    <property type="match status" value="1"/>
</dbReference>
<evidence type="ECO:0000256" key="1">
    <source>
        <dbReference type="ARBA" id="ARBA00005325"/>
    </source>
</evidence>
<dbReference type="InterPro" id="IPR036852">
    <property type="entry name" value="Peptidase_S8/S53_dom_sf"/>
</dbReference>
<evidence type="ECO:0000256" key="3">
    <source>
        <dbReference type="ARBA" id="ARBA00022729"/>
    </source>
</evidence>
<evidence type="ECO:0000256" key="4">
    <source>
        <dbReference type="ARBA" id="ARBA00022801"/>
    </source>
</evidence>
<dbReference type="InterPro" id="IPR023827">
    <property type="entry name" value="Peptidase_S8_Asp-AS"/>
</dbReference>
<dbReference type="InterPro" id="IPR008979">
    <property type="entry name" value="Galactose-bd-like_sf"/>
</dbReference>
<protein>
    <submittedName>
        <fullName evidence="9">S8 family serine peptidase</fullName>
    </submittedName>
</protein>
<dbReference type="EMBL" id="JBHTBS010000002">
    <property type="protein sequence ID" value="MFC7336349.1"/>
    <property type="molecule type" value="Genomic_DNA"/>
</dbReference>
<gene>
    <name evidence="9" type="ORF">ACFQY0_04100</name>
</gene>
<dbReference type="InterPro" id="IPR013783">
    <property type="entry name" value="Ig-like_fold"/>
</dbReference>
<comment type="similarity">
    <text evidence="1">Belongs to the peptidase S8 family. Furin subfamily.</text>
</comment>
<dbReference type="PANTHER" id="PTHR42884:SF14">
    <property type="entry name" value="NEUROENDOCRINE CONVERTASE 1"/>
    <property type="match status" value="1"/>
</dbReference>
<keyword evidence="2 7" id="KW-0645">Protease</keyword>
<dbReference type="InterPro" id="IPR015500">
    <property type="entry name" value="Peptidase_S8_subtilisin-rel"/>
</dbReference>
<sequence length="959" mass="101815">MSMNGKQGAAWLAALIGLGLSGAGDDIADWLSLIAAKPGTHERQPRPALAEVFHGDDRDGMVWPLRFDLGYQPVSRRYVRFEAASDEAELRQRLDKDRALPVVEAEGIRRIVTREMSVRFAGTRDEAGLKALGLKAGPVLDFARGWMTAEAGDPLAALALVKQVKKLPGVEDVEPLFARQHISRSSPDDALFSKQWYLARSGSAVSGSDTNIADLWEFPDGPGLRGAGVRIAIVDDGIETTHPDLMPNIDAEHGKDWNGDDADPSAEAGDYHGTACAGVAAARGGNGIGICGAAPEASIVGLRLIAGPTTDLQEAQAMAWKKDIIDIKSNSWGPDDSGSNLEGPGSLTRAALESATANGRDGRGSIIVWAAGNGGEFGDNSNYDGYANSIHTIAVGASDSLGQPAPYSERGANVLISAPSSGSSSALGVTTTDRIGAQGLGPGDYTDDFEGTSSATALVSGVVALMLEQNPELGWRDVQEILMRSAVQLRPNDPEWIVNGAGFWFHPRLGAGKIDAVAAVEMSEAWVNLTEPSSAREGVSNLGVTIPEGASSGVSQTFTMPSIRCEHVTVKVNISHSSRGNLKIEVISPQGTVSQLSEVHTDLNNNYSNWTFSSVRHWGEDAGGTWMIRVADRSSVGNTTGGTLNSVDLTIHGSAFESNEDPEIAAVHLNGLGQMYDDLDLRVARVDAVDGDGDELTFTYQWQFSEDGLVFDDAVGEVSRTLAAEPARSGKLWRCRVSASDGQGGSAMAFSPWVNLLDRPGYLAEAGEPFAYQSGLVLAAPASFRLADAAVLPEGLVLDSETGRISGMVDPDEQGVFRVEIERFNEAGGVVAQGFELSVGENGGFELWMEGLEGGDEHGLPNLIRYASGASSDPPADRPMLERGDESIALVFEESRLRSDVRMIVESSTTLNGDWSADGIAINEISKTHSLRTLRAEILIDPASDRGFLRLRAVRPPMP</sequence>
<dbReference type="Proteomes" id="UP001596472">
    <property type="component" value="Unassembled WGS sequence"/>
</dbReference>
<evidence type="ECO:0000256" key="7">
    <source>
        <dbReference type="PROSITE-ProRule" id="PRU01240"/>
    </source>
</evidence>
<keyword evidence="6" id="KW-0106">Calcium</keyword>
<dbReference type="PROSITE" id="PS00137">
    <property type="entry name" value="SUBTILASE_HIS"/>
    <property type="match status" value="1"/>
</dbReference>
<feature type="domain" description="P/Homo B" evidence="8">
    <location>
        <begin position="530"/>
        <end position="657"/>
    </location>
</feature>
<evidence type="ECO:0000256" key="5">
    <source>
        <dbReference type="ARBA" id="ARBA00022825"/>
    </source>
</evidence>
<keyword evidence="10" id="KW-1185">Reference proteome</keyword>
<dbReference type="CDD" id="cd04059">
    <property type="entry name" value="Peptidases_S8_Protein_convertases_Kexins_Furin-like"/>
    <property type="match status" value="1"/>
</dbReference>
<accession>A0ABW2L4X8</accession>
<name>A0ABW2L4X8_9BACT</name>
<dbReference type="Gene3D" id="3.40.50.200">
    <property type="entry name" value="Peptidase S8/S53 domain"/>
    <property type="match status" value="1"/>
</dbReference>
<evidence type="ECO:0000313" key="10">
    <source>
        <dbReference type="Proteomes" id="UP001596472"/>
    </source>
</evidence>
<dbReference type="Gene3D" id="2.60.40.10">
    <property type="entry name" value="Immunoglobulins"/>
    <property type="match status" value="1"/>
</dbReference>
<reference evidence="10" key="1">
    <citation type="journal article" date="2019" name="Int. J. Syst. Evol. Microbiol.">
        <title>The Global Catalogue of Microorganisms (GCM) 10K type strain sequencing project: providing services to taxonomists for standard genome sequencing and annotation.</title>
        <authorList>
            <consortium name="The Broad Institute Genomics Platform"/>
            <consortium name="The Broad Institute Genome Sequencing Center for Infectious Disease"/>
            <person name="Wu L."/>
            <person name="Ma J."/>
        </authorList>
    </citation>
    <scope>NUCLEOTIDE SEQUENCE [LARGE SCALE GENOMIC DNA]</scope>
    <source>
        <strain evidence="10">CGMCC 4.1467</strain>
    </source>
</reference>
<organism evidence="9 10">
    <name type="scientific">Haloferula chungangensis</name>
    <dbReference type="NCBI Taxonomy" id="1048331"/>
    <lineage>
        <taxon>Bacteria</taxon>
        <taxon>Pseudomonadati</taxon>
        <taxon>Verrucomicrobiota</taxon>
        <taxon>Verrucomicrobiia</taxon>
        <taxon>Verrucomicrobiales</taxon>
        <taxon>Verrucomicrobiaceae</taxon>
        <taxon>Haloferula</taxon>
    </lineage>
</organism>
<dbReference type="SUPFAM" id="SSF52743">
    <property type="entry name" value="Subtilisin-like"/>
    <property type="match status" value="1"/>
</dbReference>
<evidence type="ECO:0000313" key="9">
    <source>
        <dbReference type="EMBL" id="MFC7336349.1"/>
    </source>
</evidence>